<dbReference type="InterPro" id="IPR045203">
    <property type="entry name" value="RanGAP1/2"/>
</dbReference>
<gene>
    <name evidence="2" type="ORF">OSB04_022925</name>
</gene>
<feature type="compositionally biased region" description="Basic and acidic residues" evidence="1">
    <location>
        <begin position="125"/>
        <end position="141"/>
    </location>
</feature>
<comment type="caution">
    <text evidence="2">The sequence shown here is derived from an EMBL/GenBank/DDBJ whole genome shotgun (WGS) entry which is preliminary data.</text>
</comment>
<dbReference type="PANTHER" id="PTHR46761">
    <property type="entry name" value="RAN GTPASE-ACTIVATING PROTEIN 1"/>
    <property type="match status" value="1"/>
</dbReference>
<keyword evidence="3" id="KW-1185">Reference proteome</keyword>
<proteinExistence type="predicted"/>
<organism evidence="2 3">
    <name type="scientific">Centaurea solstitialis</name>
    <name type="common">yellow star-thistle</name>
    <dbReference type="NCBI Taxonomy" id="347529"/>
    <lineage>
        <taxon>Eukaryota</taxon>
        <taxon>Viridiplantae</taxon>
        <taxon>Streptophyta</taxon>
        <taxon>Embryophyta</taxon>
        <taxon>Tracheophyta</taxon>
        <taxon>Spermatophyta</taxon>
        <taxon>Magnoliopsida</taxon>
        <taxon>eudicotyledons</taxon>
        <taxon>Gunneridae</taxon>
        <taxon>Pentapetalae</taxon>
        <taxon>asterids</taxon>
        <taxon>campanulids</taxon>
        <taxon>Asterales</taxon>
        <taxon>Asteraceae</taxon>
        <taxon>Carduoideae</taxon>
        <taxon>Cardueae</taxon>
        <taxon>Centaureinae</taxon>
        <taxon>Centaurea</taxon>
    </lineage>
</organism>
<dbReference type="GO" id="GO:0005096">
    <property type="term" value="F:GTPase activator activity"/>
    <property type="evidence" value="ECO:0007669"/>
    <property type="project" value="InterPro"/>
</dbReference>
<dbReference type="PANTHER" id="PTHR46761:SF2">
    <property type="entry name" value="RAN GTPASE-ACTIVATING PROTEIN 1"/>
    <property type="match status" value="1"/>
</dbReference>
<reference evidence="2" key="1">
    <citation type="submission" date="2023-03" db="EMBL/GenBank/DDBJ databases">
        <title>Chromosome-scale reference genome and RAD-based genetic map of yellow starthistle (Centaurea solstitialis) reveal putative structural variation and QTLs associated with invader traits.</title>
        <authorList>
            <person name="Reatini B."/>
            <person name="Cang F.A."/>
            <person name="Jiang Q."/>
            <person name="Mckibben M.T.W."/>
            <person name="Barker M.S."/>
            <person name="Rieseberg L.H."/>
            <person name="Dlugosch K.M."/>
        </authorList>
    </citation>
    <scope>NUCLEOTIDE SEQUENCE</scope>
    <source>
        <strain evidence="2">CAN-66</strain>
        <tissue evidence="2">Leaf</tissue>
    </source>
</reference>
<evidence type="ECO:0000256" key="1">
    <source>
        <dbReference type="SAM" id="MobiDB-lite"/>
    </source>
</evidence>
<evidence type="ECO:0000313" key="3">
    <source>
        <dbReference type="Proteomes" id="UP001172457"/>
    </source>
</evidence>
<evidence type="ECO:0000313" key="2">
    <source>
        <dbReference type="EMBL" id="KAJ9543218.1"/>
    </source>
</evidence>
<feature type="compositionally biased region" description="Gly residues" evidence="1">
    <location>
        <begin position="93"/>
        <end position="102"/>
    </location>
</feature>
<name>A0AA38T2W1_9ASTR</name>
<sequence length="163" mass="17517">MAILISLGRKWVRDQTYAGIALRRTLSNHTNLIELHLGHLNLHDEAATADALKASASPIEALEIAKNATTSTVGPPIATSLPRSKTRTRGGGDRQGGGGGGVQAADDGEPEQHRDRQWWCEGAGEGDRRKTEGIEEVREILKNSPRILGPLDANNPNGEDDEN</sequence>
<feature type="region of interest" description="Disordered" evidence="1">
    <location>
        <begin position="67"/>
        <end position="163"/>
    </location>
</feature>
<dbReference type="EMBL" id="JARYMX010000006">
    <property type="protein sequence ID" value="KAJ9543218.1"/>
    <property type="molecule type" value="Genomic_DNA"/>
</dbReference>
<accession>A0AA38T2W1</accession>
<protein>
    <submittedName>
        <fullName evidence="2">Uncharacterized protein</fullName>
    </submittedName>
</protein>
<dbReference type="Proteomes" id="UP001172457">
    <property type="component" value="Chromosome 6"/>
</dbReference>
<dbReference type="AlphaFoldDB" id="A0AA38T2W1"/>